<name>A0A432VQD7_9GAMM</name>
<feature type="transmembrane region" description="Helical" evidence="8">
    <location>
        <begin position="196"/>
        <end position="219"/>
    </location>
</feature>
<reference evidence="10 11" key="1">
    <citation type="journal article" date="2011" name="Front. Microbiol.">
        <title>Genomic signatures of strain selection and enhancement in Bacillus atrophaeus var. globigii, a historical biowarfare simulant.</title>
        <authorList>
            <person name="Gibbons H.S."/>
            <person name="Broomall S.M."/>
            <person name="McNew L.A."/>
            <person name="Daligault H."/>
            <person name="Chapman C."/>
            <person name="Bruce D."/>
            <person name="Karavis M."/>
            <person name="Krepps M."/>
            <person name="McGregor P.A."/>
            <person name="Hong C."/>
            <person name="Park K.H."/>
            <person name="Akmal A."/>
            <person name="Feldman A."/>
            <person name="Lin J.S."/>
            <person name="Chang W.E."/>
            <person name="Higgs B.W."/>
            <person name="Demirev P."/>
            <person name="Lindquist J."/>
            <person name="Liem A."/>
            <person name="Fochler E."/>
            <person name="Read T.D."/>
            <person name="Tapia R."/>
            <person name="Johnson S."/>
            <person name="Bishop-Lilly K.A."/>
            <person name="Detter C."/>
            <person name="Han C."/>
            <person name="Sozhamannan S."/>
            <person name="Rosenzweig C.N."/>
            <person name="Skowronski E.W."/>
        </authorList>
    </citation>
    <scope>NUCLEOTIDE SEQUENCE [LARGE SCALE GENOMIC DNA]</scope>
    <source>
        <strain evidence="10 11">AK5</strain>
    </source>
</reference>
<evidence type="ECO:0000256" key="7">
    <source>
        <dbReference type="ARBA" id="ARBA00034247"/>
    </source>
</evidence>
<dbReference type="PROSITE" id="PS50887">
    <property type="entry name" value="GGDEF"/>
    <property type="match status" value="1"/>
</dbReference>
<comment type="caution">
    <text evidence="10">The sequence shown here is derived from an EMBL/GenBank/DDBJ whole genome shotgun (WGS) entry which is preliminary data.</text>
</comment>
<dbReference type="InterPro" id="IPR029787">
    <property type="entry name" value="Nucleotide_cyclase"/>
</dbReference>
<feature type="transmembrane region" description="Helical" evidence="8">
    <location>
        <begin position="154"/>
        <end position="176"/>
    </location>
</feature>
<evidence type="ECO:0000256" key="8">
    <source>
        <dbReference type="SAM" id="Phobius"/>
    </source>
</evidence>
<keyword evidence="3" id="KW-1003">Cell membrane</keyword>
<evidence type="ECO:0000256" key="3">
    <source>
        <dbReference type="ARBA" id="ARBA00022475"/>
    </source>
</evidence>
<evidence type="ECO:0000313" key="11">
    <source>
        <dbReference type="Proteomes" id="UP000288212"/>
    </source>
</evidence>
<evidence type="ECO:0000256" key="6">
    <source>
        <dbReference type="ARBA" id="ARBA00023136"/>
    </source>
</evidence>
<feature type="transmembrane region" description="Helical" evidence="8">
    <location>
        <begin position="80"/>
        <end position="108"/>
    </location>
</feature>
<dbReference type="InterPro" id="IPR050469">
    <property type="entry name" value="Diguanylate_Cyclase"/>
</dbReference>
<proteinExistence type="predicted"/>
<dbReference type="NCBIfam" id="TIGR00254">
    <property type="entry name" value="GGDEF"/>
    <property type="match status" value="1"/>
</dbReference>
<comment type="catalytic activity">
    <reaction evidence="7">
        <text>2 GTP = 3',3'-c-di-GMP + 2 diphosphate</text>
        <dbReference type="Rhea" id="RHEA:24898"/>
        <dbReference type="ChEBI" id="CHEBI:33019"/>
        <dbReference type="ChEBI" id="CHEBI:37565"/>
        <dbReference type="ChEBI" id="CHEBI:58805"/>
        <dbReference type="EC" id="2.7.7.65"/>
    </reaction>
</comment>
<dbReference type="EC" id="2.7.7.65" evidence="2"/>
<evidence type="ECO:0000313" key="10">
    <source>
        <dbReference type="EMBL" id="RUO18390.1"/>
    </source>
</evidence>
<gene>
    <name evidence="10" type="ORF">CWE06_11080</name>
</gene>
<keyword evidence="6 8" id="KW-0472">Membrane</keyword>
<keyword evidence="4 8" id="KW-0812">Transmembrane</keyword>
<dbReference type="Pfam" id="PF00990">
    <property type="entry name" value="GGDEF"/>
    <property type="match status" value="1"/>
</dbReference>
<evidence type="ECO:0000256" key="5">
    <source>
        <dbReference type="ARBA" id="ARBA00022989"/>
    </source>
</evidence>
<dbReference type="CDD" id="cd01949">
    <property type="entry name" value="GGDEF"/>
    <property type="match status" value="1"/>
</dbReference>
<dbReference type="InterPro" id="IPR007895">
    <property type="entry name" value="MASE1"/>
</dbReference>
<dbReference type="AlphaFoldDB" id="A0A432VQD7"/>
<feature type="transmembrane region" description="Helical" evidence="8">
    <location>
        <begin position="318"/>
        <end position="341"/>
    </location>
</feature>
<feature type="transmembrane region" description="Helical" evidence="8">
    <location>
        <begin position="269"/>
        <end position="286"/>
    </location>
</feature>
<dbReference type="GO" id="GO:0043709">
    <property type="term" value="P:cell adhesion involved in single-species biofilm formation"/>
    <property type="evidence" value="ECO:0007669"/>
    <property type="project" value="TreeGrafter"/>
</dbReference>
<evidence type="ECO:0000256" key="1">
    <source>
        <dbReference type="ARBA" id="ARBA00004651"/>
    </source>
</evidence>
<dbReference type="Pfam" id="PF05231">
    <property type="entry name" value="MASE1"/>
    <property type="match status" value="1"/>
</dbReference>
<dbReference type="EMBL" id="PIPI01000009">
    <property type="protein sequence ID" value="RUO18390.1"/>
    <property type="molecule type" value="Genomic_DNA"/>
</dbReference>
<dbReference type="PANTHER" id="PTHR45138">
    <property type="entry name" value="REGULATORY COMPONENTS OF SENSORY TRANSDUCTION SYSTEM"/>
    <property type="match status" value="1"/>
</dbReference>
<comment type="subcellular location">
    <subcellularLocation>
        <location evidence="1">Cell membrane</location>
        <topology evidence="1">Multi-pass membrane protein</topology>
    </subcellularLocation>
</comment>
<feature type="transmembrane region" description="Helical" evidence="8">
    <location>
        <begin position="240"/>
        <end position="263"/>
    </location>
</feature>
<feature type="transmembrane region" description="Helical" evidence="8">
    <location>
        <begin position="293"/>
        <end position="312"/>
    </location>
</feature>
<feature type="domain" description="GGDEF" evidence="9">
    <location>
        <begin position="380"/>
        <end position="499"/>
    </location>
</feature>
<dbReference type="GO" id="GO:1902201">
    <property type="term" value="P:negative regulation of bacterial-type flagellum-dependent cell motility"/>
    <property type="evidence" value="ECO:0007669"/>
    <property type="project" value="TreeGrafter"/>
</dbReference>
<evidence type="ECO:0000256" key="4">
    <source>
        <dbReference type="ARBA" id="ARBA00022692"/>
    </source>
</evidence>
<keyword evidence="5 8" id="KW-1133">Transmembrane helix</keyword>
<evidence type="ECO:0000256" key="2">
    <source>
        <dbReference type="ARBA" id="ARBA00012528"/>
    </source>
</evidence>
<feature type="transmembrane region" description="Helical" evidence="8">
    <location>
        <begin position="120"/>
        <end position="142"/>
    </location>
</feature>
<dbReference type="SUPFAM" id="SSF55073">
    <property type="entry name" value="Nucleotide cyclase"/>
    <property type="match status" value="1"/>
</dbReference>
<sequence>MGFFVVSWAFMTYVRKTVSRQVIAMERITTKTNHDPNNDAFRLTFSKALILLTAWVLLWRFSAILEYAPYASIWYPPAGLSFAALLVYGWRAILPIFATSFVLNYWLTAMYGLTPPAEELFYHSLLFGLAHTLAYSVGALFLRQFIRMQVVQSLPGFVMAFLAMGSITALLGSFFGSQVLLTTGLITVFDLYDVWLPWWIGDLVGVLVLTPLFVAVMLWRSAFFSVWQRRLRVTSKDTDWYQFAFKLGHSVAIVFALIISAWWFERSEIAFLFFFLTIPQMWIAYTETAVRTAVSLAILSLSMAIGIALFGLSETALIAQFALAVIASTVYFSISVPAMLAEQERLQYQSHVDHLTKAASRSYFLEVGRDEIERAEYHQYPITVAIFEISNFRMINHTFGHAAADAVLKKVAECLQGHLRHTDVLARGRGASFLVLMPETDAGQAASGVQQMSASLHYMSLPQLTLPLEIKSATVQVAKDETIEQALDRVSQSLDVVSS</sequence>
<dbReference type="Proteomes" id="UP000288212">
    <property type="component" value="Unassembled WGS sequence"/>
</dbReference>
<accession>A0A432VQD7</accession>
<dbReference type="GO" id="GO:0052621">
    <property type="term" value="F:diguanylate cyclase activity"/>
    <property type="evidence" value="ECO:0007669"/>
    <property type="project" value="UniProtKB-EC"/>
</dbReference>
<dbReference type="SMART" id="SM00267">
    <property type="entry name" value="GGDEF"/>
    <property type="match status" value="1"/>
</dbReference>
<feature type="transmembrane region" description="Helical" evidence="8">
    <location>
        <begin position="48"/>
        <end position="68"/>
    </location>
</feature>
<dbReference type="InterPro" id="IPR043128">
    <property type="entry name" value="Rev_trsase/Diguanyl_cyclase"/>
</dbReference>
<dbReference type="InterPro" id="IPR000160">
    <property type="entry name" value="GGDEF_dom"/>
</dbReference>
<dbReference type="GO" id="GO:0005886">
    <property type="term" value="C:plasma membrane"/>
    <property type="evidence" value="ECO:0007669"/>
    <property type="project" value="UniProtKB-SubCell"/>
</dbReference>
<dbReference type="PANTHER" id="PTHR45138:SF9">
    <property type="entry name" value="DIGUANYLATE CYCLASE DGCM-RELATED"/>
    <property type="match status" value="1"/>
</dbReference>
<organism evidence="10 11">
    <name type="scientific">Aliidiomarina haloalkalitolerans</name>
    <dbReference type="NCBI Taxonomy" id="859059"/>
    <lineage>
        <taxon>Bacteria</taxon>
        <taxon>Pseudomonadati</taxon>
        <taxon>Pseudomonadota</taxon>
        <taxon>Gammaproteobacteria</taxon>
        <taxon>Alteromonadales</taxon>
        <taxon>Idiomarinaceae</taxon>
        <taxon>Aliidiomarina</taxon>
    </lineage>
</organism>
<protein>
    <recommendedName>
        <fullName evidence="2">diguanylate cyclase</fullName>
        <ecNumber evidence="2">2.7.7.65</ecNumber>
    </recommendedName>
</protein>
<dbReference type="Gene3D" id="3.30.70.270">
    <property type="match status" value="1"/>
</dbReference>
<evidence type="ECO:0000259" key="9">
    <source>
        <dbReference type="PROSITE" id="PS50887"/>
    </source>
</evidence>
<keyword evidence="11" id="KW-1185">Reference proteome</keyword>